<dbReference type="InterPro" id="IPR022527">
    <property type="entry name" value="Sucrose_phospho"/>
</dbReference>
<dbReference type="EC" id="2.4.1.7" evidence="1"/>
<keyword evidence="1" id="KW-0808">Transferase</keyword>
<dbReference type="SUPFAM" id="SSF51445">
    <property type="entry name" value="(Trans)glycosidases"/>
    <property type="match status" value="1"/>
</dbReference>
<gene>
    <name evidence="1" type="ORF">SDC9_106823</name>
</gene>
<dbReference type="GO" id="GO:0009018">
    <property type="term" value="F:sucrose phosphorylase activity"/>
    <property type="evidence" value="ECO:0007669"/>
    <property type="project" value="UniProtKB-EC"/>
</dbReference>
<evidence type="ECO:0000313" key="1">
    <source>
        <dbReference type="EMBL" id="MPM59977.1"/>
    </source>
</evidence>
<dbReference type="InterPro" id="IPR017853">
    <property type="entry name" value="GH"/>
</dbReference>
<keyword evidence="1" id="KW-0328">Glycosyltransferase</keyword>
<dbReference type="EMBL" id="VSSQ01017561">
    <property type="protein sequence ID" value="MPM59977.1"/>
    <property type="molecule type" value="Genomic_DNA"/>
</dbReference>
<protein>
    <submittedName>
        <fullName evidence="1">Sucrose phosphorylase</fullName>
        <ecNumber evidence="1">2.4.1.7</ecNumber>
    </submittedName>
</protein>
<dbReference type="GO" id="GO:0005975">
    <property type="term" value="P:carbohydrate metabolic process"/>
    <property type="evidence" value="ECO:0007669"/>
    <property type="project" value="InterPro"/>
</dbReference>
<accession>A0A645B3K4</accession>
<name>A0A645B3K4_9ZZZZ</name>
<dbReference type="PANTHER" id="PTHR38784">
    <property type="entry name" value="SUCROSE PHOSPHORYLASE"/>
    <property type="match status" value="1"/>
</dbReference>
<dbReference type="PANTHER" id="PTHR38784:SF1">
    <property type="entry name" value="SUCROSE PHOSPHORYLASE"/>
    <property type="match status" value="1"/>
</dbReference>
<dbReference type="AlphaFoldDB" id="A0A645B3K4"/>
<dbReference type="Gene3D" id="3.20.20.80">
    <property type="entry name" value="Glycosidases"/>
    <property type="match status" value="1"/>
</dbReference>
<reference evidence="1" key="1">
    <citation type="submission" date="2019-08" db="EMBL/GenBank/DDBJ databases">
        <authorList>
            <person name="Kucharzyk K."/>
            <person name="Murdoch R.W."/>
            <person name="Higgins S."/>
            <person name="Loffler F."/>
        </authorList>
    </citation>
    <scope>NUCLEOTIDE SEQUENCE</scope>
</reference>
<dbReference type="NCBIfam" id="TIGR03852">
    <property type="entry name" value="sucrose_gtfA"/>
    <property type="match status" value="1"/>
</dbReference>
<proteinExistence type="predicted"/>
<organism evidence="1">
    <name type="scientific">bioreactor metagenome</name>
    <dbReference type="NCBI Taxonomy" id="1076179"/>
    <lineage>
        <taxon>unclassified sequences</taxon>
        <taxon>metagenomes</taxon>
        <taxon>ecological metagenomes</taxon>
    </lineage>
</organism>
<sequence>MEPETSRLLAECRDIVAPFGADVLPEIHEHYSIQLKLAQEGFPVYDFALPLLMLHALYFNTTTYLKNWFSICPRNQYTTLDTHDGIGVVDVYGLLPHEEIEKTQQHLYERGANVKRIYSSEAYNNLDIYQVNCTYYSALGDDDRAYLVARAVQFFSPGTPQVYYVGMLAGRNDLKLLEETREGRNINRHYYSLEEIGEEQKRPVVQALMLLMELRTSHPAFTGTFVLEENEDDATICLSWKTENTKLTLLADFPSRSLSIEEDGKSIMKL</sequence>
<comment type="caution">
    <text evidence="1">The sequence shown here is derived from an EMBL/GenBank/DDBJ whole genome shotgun (WGS) entry which is preliminary data.</text>
</comment>